<dbReference type="Proteomes" id="UP000187280">
    <property type="component" value="Unassembled WGS sequence"/>
</dbReference>
<evidence type="ECO:0000313" key="3">
    <source>
        <dbReference type="Proteomes" id="UP000187280"/>
    </source>
</evidence>
<reference evidence="2 3" key="1">
    <citation type="submission" date="2016-10" db="EMBL/GenBank/DDBJ databases">
        <authorList>
            <person name="de Groot N.N."/>
        </authorList>
    </citation>
    <scope>NUCLEOTIDE SEQUENCE [LARGE SCALE GENOMIC DNA]</scope>
    <source>
        <strain evidence="2 3">ATCC 29281</strain>
    </source>
</reference>
<accession>A0A1H3VUU1</accession>
<name>A0A1H3VUU1_9GAMM</name>
<dbReference type="RefSeq" id="WP_026743160.1">
    <property type="nucleotide sequence ID" value="NZ_FNQS01000001.1"/>
</dbReference>
<gene>
    <name evidence="2" type="ORF">SAMN02982996_00198</name>
</gene>
<evidence type="ECO:0000256" key="1">
    <source>
        <dbReference type="SAM" id="SignalP"/>
    </source>
</evidence>
<keyword evidence="1" id="KW-0732">Signal</keyword>
<protein>
    <submittedName>
        <fullName evidence="2">VirK protein</fullName>
    </submittedName>
</protein>
<feature type="signal peptide" evidence="1">
    <location>
        <begin position="1"/>
        <end position="22"/>
    </location>
</feature>
<evidence type="ECO:0000313" key="2">
    <source>
        <dbReference type="EMBL" id="SDZ78539.1"/>
    </source>
</evidence>
<keyword evidence="3" id="KW-1185">Reference proteome</keyword>
<dbReference type="eggNOG" id="ENOG5032RCG">
    <property type="taxonomic scope" value="Bacteria"/>
</dbReference>
<feature type="chain" id="PRO_5010565820" evidence="1">
    <location>
        <begin position="23"/>
        <end position="143"/>
    </location>
</feature>
<dbReference type="GeneID" id="97763143"/>
<sequence>MSRMTPLFLTVSLLTVAASACAARPLTSQSTIINALNQGSEVAVNIDLSQCTPQNGAVASQTRGGLRIQAYRLTGDGALSFSDEHFTVANDGKPIQQFMRYQVLPDNIVNFTTYMYDLPSLQQRGTTLSYRCNVGQGVSFFAE</sequence>
<dbReference type="PROSITE" id="PS51257">
    <property type="entry name" value="PROKAR_LIPOPROTEIN"/>
    <property type="match status" value="1"/>
</dbReference>
<dbReference type="EMBL" id="FNQS01000001">
    <property type="protein sequence ID" value="SDZ78539.1"/>
    <property type="molecule type" value="Genomic_DNA"/>
</dbReference>
<dbReference type="InterPro" id="IPR010694">
    <property type="entry name" value="Uncharacterised_VirK"/>
</dbReference>
<dbReference type="AlphaFoldDB" id="A0A1H3VUU1"/>
<dbReference type="STRING" id="71657.SAMN02982996_00198"/>
<organism evidence="2 3">
    <name type="scientific">Lonsdalea quercina</name>
    <dbReference type="NCBI Taxonomy" id="71657"/>
    <lineage>
        <taxon>Bacteria</taxon>
        <taxon>Pseudomonadati</taxon>
        <taxon>Pseudomonadota</taxon>
        <taxon>Gammaproteobacteria</taxon>
        <taxon>Enterobacterales</taxon>
        <taxon>Pectobacteriaceae</taxon>
        <taxon>Lonsdalea</taxon>
    </lineage>
</organism>
<dbReference type="Pfam" id="PF06903">
    <property type="entry name" value="VirK"/>
    <property type="match status" value="1"/>
</dbReference>
<proteinExistence type="predicted"/>